<sequence>MYSILVCSDDDIIHYEDEDETLKEFSLLRSDADTEAFRINGDDFIWKAYCTTNGWVSADILRKERPRGTWDHLAFSFFYTDKNQTLEIPPYMCRIKTKKATSFRPFSRQDNKSNRTFEEMVYDEQIVHMLYEKIDESVDEAARRKYGIGMD</sequence>
<dbReference type="AlphaFoldDB" id="A0A914PGY6"/>
<organism evidence="1 2">
    <name type="scientific">Panagrolaimus davidi</name>
    <dbReference type="NCBI Taxonomy" id="227884"/>
    <lineage>
        <taxon>Eukaryota</taxon>
        <taxon>Metazoa</taxon>
        <taxon>Ecdysozoa</taxon>
        <taxon>Nematoda</taxon>
        <taxon>Chromadorea</taxon>
        <taxon>Rhabditida</taxon>
        <taxon>Tylenchina</taxon>
        <taxon>Panagrolaimomorpha</taxon>
        <taxon>Panagrolaimoidea</taxon>
        <taxon>Panagrolaimidae</taxon>
        <taxon>Panagrolaimus</taxon>
    </lineage>
</organism>
<dbReference type="Proteomes" id="UP000887578">
    <property type="component" value="Unplaced"/>
</dbReference>
<keyword evidence="1" id="KW-1185">Reference proteome</keyword>
<proteinExistence type="predicted"/>
<reference evidence="2" key="1">
    <citation type="submission" date="2022-11" db="UniProtKB">
        <authorList>
            <consortium name="WormBaseParasite"/>
        </authorList>
    </citation>
    <scope>IDENTIFICATION</scope>
</reference>
<evidence type="ECO:0000313" key="2">
    <source>
        <dbReference type="WBParaSite" id="PDA_v2.g14876.t1"/>
    </source>
</evidence>
<dbReference type="WBParaSite" id="PDA_v2.g14876.t1">
    <property type="protein sequence ID" value="PDA_v2.g14876.t1"/>
    <property type="gene ID" value="PDA_v2.g14876"/>
</dbReference>
<protein>
    <submittedName>
        <fullName evidence="2">Uncharacterized protein</fullName>
    </submittedName>
</protein>
<evidence type="ECO:0000313" key="1">
    <source>
        <dbReference type="Proteomes" id="UP000887578"/>
    </source>
</evidence>
<accession>A0A914PGY6</accession>
<name>A0A914PGY6_9BILA</name>